<keyword evidence="3" id="KW-1185">Reference proteome</keyword>
<dbReference type="EMBL" id="JAAAIL010000277">
    <property type="protein sequence ID" value="KAG0277418.1"/>
    <property type="molecule type" value="Genomic_DNA"/>
</dbReference>
<comment type="caution">
    <text evidence="2">The sequence shown here is derived from an EMBL/GenBank/DDBJ whole genome shotgun (WGS) entry which is preliminary data.</text>
</comment>
<organism evidence="2 3">
    <name type="scientific">Linnemannia exigua</name>
    <dbReference type="NCBI Taxonomy" id="604196"/>
    <lineage>
        <taxon>Eukaryota</taxon>
        <taxon>Fungi</taxon>
        <taxon>Fungi incertae sedis</taxon>
        <taxon>Mucoromycota</taxon>
        <taxon>Mortierellomycotina</taxon>
        <taxon>Mortierellomycetes</taxon>
        <taxon>Mortierellales</taxon>
        <taxon>Mortierellaceae</taxon>
        <taxon>Linnemannia</taxon>
    </lineage>
</organism>
<evidence type="ECO:0000256" key="1">
    <source>
        <dbReference type="SAM" id="MobiDB-lite"/>
    </source>
</evidence>
<feature type="compositionally biased region" description="Basic and acidic residues" evidence="1">
    <location>
        <begin position="188"/>
        <end position="200"/>
    </location>
</feature>
<feature type="region of interest" description="Disordered" evidence="1">
    <location>
        <begin position="1"/>
        <end position="283"/>
    </location>
</feature>
<gene>
    <name evidence="2" type="ORF">BGZ95_005971</name>
</gene>
<proteinExistence type="predicted"/>
<evidence type="ECO:0000313" key="3">
    <source>
        <dbReference type="Proteomes" id="UP001194580"/>
    </source>
</evidence>
<feature type="region of interest" description="Disordered" evidence="1">
    <location>
        <begin position="342"/>
        <end position="363"/>
    </location>
</feature>
<protein>
    <submittedName>
        <fullName evidence="2">Uncharacterized protein</fullName>
    </submittedName>
</protein>
<sequence>MTTNPGHYHNFPPSPSYISDDSEDHYGGSETDDPHPSSDSELVSHPSDNEDTPSPQHYDSDDTDDDVDDGDDDDSHGLTGEQDAFLFVDPSDLDATSSRPPSALSHHSNHDPMKFVYPSMTLSQEQECERDRRASLPPSMPPSLPPVSTYNYKDKDNEDDDVQELVTTSSTATLTASREIGTVATANEKMEQPDSHDPSTAHDIPTTLDSSLETISGQQQQQLSTEPSNNHRPQEQCNIGDDEQVDDSTKDNGHYCHQSAYDNNDSEHDTYTPPPPRTVQYMPNPAVTSFTSRPRVPRANNDHQMAARVTDQDPSGGGNEPLDRSTTDLQVHATIKSPIDCLSASPTKTEIPTPPMASGSPSPERNFIRTLATFTRLAGLVSLVIVGGCLALEFYYRSLQPAHVALSATGVTYADDHRLAVVNLDVYSSRLRQERHLSRSPGFHARVLNHNSPWSLQDAHYRPLYLFANPIVVCPDGGSCQVYIASLQERHKKNASPWLCHDTGYYVHLWFANGTRIPLSPPEIFTTRGKSDRKPLACLSPATFIGSHRDKDSSIQEDDGNDDYLAYWKERWQQMSGTVSNRFSNKSQIAVYWDPFQPVLARARAMVHAVVTYYSRATDKVTHILLELKGRLACVDTRSNNRLPSTLDRARSNAKGFQTRMTSKLRNLGDQIPLMRSKQDRARRQAKISMEEQARAFKKTVEDQFDSITTDKILRVADEVLSVAEASLEAILDTEAIKDLAKTMRADEIKRATERAILKTEEQLDAILHSELARQVNRDLQRLVDDFKATPAGGKIVQEAQDMQSDAKRYIRSLQRKFRLIRLAR</sequence>
<dbReference type="Proteomes" id="UP001194580">
    <property type="component" value="Unassembled WGS sequence"/>
</dbReference>
<evidence type="ECO:0000313" key="2">
    <source>
        <dbReference type="EMBL" id="KAG0277418.1"/>
    </source>
</evidence>
<name>A0AAD4H8H0_9FUNG</name>
<dbReference type="AlphaFoldDB" id="A0AAD4H8H0"/>
<feature type="compositionally biased region" description="Basic and acidic residues" evidence="1">
    <location>
        <begin position="24"/>
        <end position="38"/>
    </location>
</feature>
<feature type="compositionally biased region" description="Polar residues" evidence="1">
    <location>
        <begin position="207"/>
        <end position="237"/>
    </location>
</feature>
<reference evidence="2" key="1">
    <citation type="journal article" date="2020" name="Fungal Divers.">
        <title>Resolving the Mortierellaceae phylogeny through synthesis of multi-gene phylogenetics and phylogenomics.</title>
        <authorList>
            <person name="Vandepol N."/>
            <person name="Liber J."/>
            <person name="Desiro A."/>
            <person name="Na H."/>
            <person name="Kennedy M."/>
            <person name="Barry K."/>
            <person name="Grigoriev I.V."/>
            <person name="Miller A.N."/>
            <person name="O'Donnell K."/>
            <person name="Stajich J.E."/>
            <person name="Bonito G."/>
        </authorList>
    </citation>
    <scope>NUCLEOTIDE SEQUENCE</scope>
    <source>
        <strain evidence="2">NRRL 28262</strain>
    </source>
</reference>
<accession>A0AAD4H8H0</accession>
<feature type="compositionally biased region" description="Low complexity" evidence="1">
    <location>
        <begin position="167"/>
        <end position="177"/>
    </location>
</feature>
<feature type="compositionally biased region" description="Acidic residues" evidence="1">
    <location>
        <begin position="61"/>
        <end position="74"/>
    </location>
</feature>